<dbReference type="GO" id="GO:0005524">
    <property type="term" value="F:ATP binding"/>
    <property type="evidence" value="ECO:0007669"/>
    <property type="project" value="UniProtKB-KW"/>
</dbReference>
<name>A0A1T4KKF1_9FIRM</name>
<feature type="domain" description="ABC transporter" evidence="5">
    <location>
        <begin position="4"/>
        <end position="229"/>
    </location>
</feature>
<dbReference type="PROSITE" id="PS50893">
    <property type="entry name" value="ABC_TRANSPORTER_2"/>
    <property type="match status" value="1"/>
</dbReference>
<keyword evidence="7" id="KW-1185">Reference proteome</keyword>
<dbReference type="SMART" id="SM00382">
    <property type="entry name" value="AAA"/>
    <property type="match status" value="1"/>
</dbReference>
<evidence type="ECO:0000256" key="4">
    <source>
        <dbReference type="ARBA" id="ARBA00022840"/>
    </source>
</evidence>
<dbReference type="SUPFAM" id="SSF52540">
    <property type="entry name" value="P-loop containing nucleoside triphosphate hydrolases"/>
    <property type="match status" value="1"/>
</dbReference>
<keyword evidence="3" id="KW-0547">Nucleotide-binding</keyword>
<dbReference type="InterPro" id="IPR027417">
    <property type="entry name" value="P-loop_NTPase"/>
</dbReference>
<keyword evidence="4 6" id="KW-0067">ATP-binding</keyword>
<evidence type="ECO:0000313" key="6">
    <source>
        <dbReference type="EMBL" id="SJZ42868.1"/>
    </source>
</evidence>
<evidence type="ECO:0000256" key="3">
    <source>
        <dbReference type="ARBA" id="ARBA00022741"/>
    </source>
</evidence>
<dbReference type="Proteomes" id="UP000189857">
    <property type="component" value="Unassembled WGS sequence"/>
</dbReference>
<evidence type="ECO:0000259" key="5">
    <source>
        <dbReference type="PROSITE" id="PS50893"/>
    </source>
</evidence>
<evidence type="ECO:0000256" key="2">
    <source>
        <dbReference type="ARBA" id="ARBA00022448"/>
    </source>
</evidence>
<dbReference type="AlphaFoldDB" id="A0A1T4KKF1"/>
<comment type="similarity">
    <text evidence="1">Belongs to the ABC transporter superfamily.</text>
</comment>
<dbReference type="Pfam" id="PF00005">
    <property type="entry name" value="ABC_tran"/>
    <property type="match status" value="1"/>
</dbReference>
<dbReference type="RefSeq" id="WP_078786108.1">
    <property type="nucleotide sequence ID" value="NZ_FMTO01000003.1"/>
</dbReference>
<dbReference type="OrthoDB" id="9804819at2"/>
<dbReference type="InterPro" id="IPR017871">
    <property type="entry name" value="ABC_transporter-like_CS"/>
</dbReference>
<keyword evidence="2" id="KW-0813">Transport</keyword>
<dbReference type="Gene3D" id="3.40.50.300">
    <property type="entry name" value="P-loop containing nucleotide triphosphate hydrolases"/>
    <property type="match status" value="1"/>
</dbReference>
<proteinExistence type="inferred from homology"/>
<dbReference type="InterPro" id="IPR003439">
    <property type="entry name" value="ABC_transporter-like_ATP-bd"/>
</dbReference>
<evidence type="ECO:0000256" key="1">
    <source>
        <dbReference type="ARBA" id="ARBA00005417"/>
    </source>
</evidence>
<protein>
    <submittedName>
        <fullName evidence="6">ABC-2 type transport system ATP-binding protein</fullName>
    </submittedName>
</protein>
<dbReference type="PANTHER" id="PTHR42711">
    <property type="entry name" value="ABC TRANSPORTER ATP-BINDING PROTEIN"/>
    <property type="match status" value="1"/>
</dbReference>
<organism evidence="6 7">
    <name type="scientific">Eubacterium ruminantium</name>
    <dbReference type="NCBI Taxonomy" id="42322"/>
    <lineage>
        <taxon>Bacteria</taxon>
        <taxon>Bacillati</taxon>
        <taxon>Bacillota</taxon>
        <taxon>Clostridia</taxon>
        <taxon>Eubacteriales</taxon>
        <taxon>Eubacteriaceae</taxon>
        <taxon>Eubacterium</taxon>
    </lineage>
</organism>
<dbReference type="EMBL" id="FUXA01000004">
    <property type="protein sequence ID" value="SJZ42868.1"/>
    <property type="molecule type" value="Genomic_DNA"/>
</dbReference>
<dbReference type="CDD" id="cd03230">
    <property type="entry name" value="ABC_DR_subfamily_A"/>
    <property type="match status" value="1"/>
</dbReference>
<dbReference type="GO" id="GO:0016887">
    <property type="term" value="F:ATP hydrolysis activity"/>
    <property type="evidence" value="ECO:0007669"/>
    <property type="project" value="InterPro"/>
</dbReference>
<dbReference type="PANTHER" id="PTHR42711:SF5">
    <property type="entry name" value="ABC TRANSPORTER ATP-BINDING PROTEIN NATA"/>
    <property type="match status" value="1"/>
</dbReference>
<dbReference type="InterPro" id="IPR050763">
    <property type="entry name" value="ABC_transporter_ATP-binding"/>
</dbReference>
<evidence type="ECO:0000313" key="7">
    <source>
        <dbReference type="Proteomes" id="UP000189857"/>
    </source>
</evidence>
<accession>A0A1T4KKF1</accession>
<dbReference type="PROSITE" id="PS00211">
    <property type="entry name" value="ABC_TRANSPORTER_1"/>
    <property type="match status" value="1"/>
</dbReference>
<gene>
    <name evidence="6" type="ORF">SAMN02745110_00432</name>
</gene>
<dbReference type="InterPro" id="IPR003593">
    <property type="entry name" value="AAA+_ATPase"/>
</dbReference>
<sequence length="298" mass="33158">MKAIETKNLTKKYGTSRGITDLSLSVEAGEFYGFIGPNGAGKSTTIRTLLGYIKASSGTAKILDLDIENDIDKIHEKTGYLPSEITFYKGMKVKDIIKYSASLRNLKDTSEAKRLCDQLSLDTEKKVDELSLGNRKKVGIICAVQHHPDLLILDEPTSGLDPLMQREFFNILKEEHKRGSTIFFSSHILTEVQEHCHMAAFIKDGKILVADEVENLKKTGAKKISVAGSLNTDILKEITHLSTSDDGKTTFLYNGEIKSLLYNLSNQEITDINISEPSLEEIFMHYYDTKGGESDANL</sequence>
<reference evidence="6 7" key="1">
    <citation type="submission" date="2017-02" db="EMBL/GenBank/DDBJ databases">
        <authorList>
            <person name="Peterson S.W."/>
        </authorList>
    </citation>
    <scope>NUCLEOTIDE SEQUENCE [LARGE SCALE GENOMIC DNA]</scope>
    <source>
        <strain evidence="6 7">ATCC 17233</strain>
    </source>
</reference>